<feature type="binding site" evidence="5">
    <location>
        <position position="329"/>
    </location>
    <ligand>
        <name>a divalent metal cation</name>
        <dbReference type="ChEBI" id="CHEBI:60240"/>
        <label>1</label>
    </ligand>
</feature>
<dbReference type="Pfam" id="PF01784">
    <property type="entry name" value="DUF34_NIF3"/>
    <property type="match status" value="1"/>
</dbReference>
<feature type="binding site" evidence="5">
    <location>
        <position position="61"/>
    </location>
    <ligand>
        <name>a divalent metal cation</name>
        <dbReference type="ChEBI" id="CHEBI:60240"/>
        <label>1</label>
    </ligand>
</feature>
<dbReference type="PANTHER" id="PTHR13799">
    <property type="entry name" value="NGG1 INTERACTING FACTOR 3"/>
    <property type="match status" value="1"/>
</dbReference>
<dbReference type="NCBIfam" id="TIGR00486">
    <property type="entry name" value="YbgI_SA1388"/>
    <property type="match status" value="1"/>
</dbReference>
<dbReference type="GO" id="GO:0046872">
    <property type="term" value="F:metal ion binding"/>
    <property type="evidence" value="ECO:0007669"/>
    <property type="project" value="UniProtKB-UniRule"/>
</dbReference>
<comment type="similarity">
    <text evidence="1 4">Belongs to the GTP cyclohydrolase I type 2/NIF3 family.</text>
</comment>
<feature type="binding site" evidence="5">
    <location>
        <position position="99"/>
    </location>
    <ligand>
        <name>a divalent metal cation</name>
        <dbReference type="ChEBI" id="CHEBI:60240"/>
        <label>1</label>
    </ligand>
</feature>
<dbReference type="STRING" id="1390249.BHU72_11585"/>
<evidence type="ECO:0000256" key="2">
    <source>
        <dbReference type="ARBA" id="ARBA00022112"/>
    </source>
</evidence>
<dbReference type="SUPFAM" id="SSF102705">
    <property type="entry name" value="NIF3 (NGG1p interacting factor 3)-like"/>
    <property type="match status" value="1"/>
</dbReference>
<dbReference type="InterPro" id="IPR036069">
    <property type="entry name" value="DUF34/NIF3_sf"/>
</dbReference>
<proteinExistence type="inferred from homology"/>
<evidence type="ECO:0000313" key="6">
    <source>
        <dbReference type="EMBL" id="OEH86173.1"/>
    </source>
</evidence>
<dbReference type="FunFam" id="3.30.70.120:FF:000006">
    <property type="entry name" value="GTP cyclohydrolase 1 type 2 homolog"/>
    <property type="match status" value="1"/>
</dbReference>
<evidence type="ECO:0000256" key="1">
    <source>
        <dbReference type="ARBA" id="ARBA00006964"/>
    </source>
</evidence>
<dbReference type="Gene3D" id="3.30.70.120">
    <property type="match status" value="1"/>
</dbReference>
<evidence type="ECO:0000256" key="5">
    <source>
        <dbReference type="PIRSR" id="PIRSR602678-1"/>
    </source>
</evidence>
<evidence type="ECO:0000256" key="3">
    <source>
        <dbReference type="ARBA" id="ARBA00022723"/>
    </source>
</evidence>
<dbReference type="OrthoDB" id="9792792at2"/>
<dbReference type="FunFam" id="3.40.1390.30:FF:000001">
    <property type="entry name" value="GTP cyclohydrolase 1 type 2"/>
    <property type="match status" value="1"/>
</dbReference>
<dbReference type="PIRSF" id="PIRSF037489">
    <property type="entry name" value="UCP037489_NIF3_YqfO"/>
    <property type="match status" value="1"/>
</dbReference>
<gene>
    <name evidence="6" type="ORF">BHU72_11585</name>
</gene>
<dbReference type="AlphaFoldDB" id="A0A1E5L8A0"/>
<evidence type="ECO:0000313" key="7">
    <source>
        <dbReference type="Proteomes" id="UP000095255"/>
    </source>
</evidence>
<dbReference type="PANTHER" id="PTHR13799:SF14">
    <property type="entry name" value="GTP CYCLOHYDROLASE 1 TYPE 2 HOMOLOG"/>
    <property type="match status" value="1"/>
</dbReference>
<dbReference type="EMBL" id="MJAT01000006">
    <property type="protein sequence ID" value="OEH86173.1"/>
    <property type="molecule type" value="Genomic_DNA"/>
</dbReference>
<dbReference type="Proteomes" id="UP000095255">
    <property type="component" value="Unassembled WGS sequence"/>
</dbReference>
<keyword evidence="7" id="KW-1185">Reference proteome</keyword>
<comment type="caution">
    <text evidence="6">The sequence shown here is derived from an EMBL/GenBank/DDBJ whole genome shotgun (WGS) entry which is preliminary data.</text>
</comment>
<dbReference type="InterPro" id="IPR017221">
    <property type="entry name" value="DUF34/NIF3_bac"/>
</dbReference>
<name>A0A1E5L8A0_9FIRM</name>
<protein>
    <recommendedName>
        <fullName evidence="2 4">GTP cyclohydrolase 1 type 2 homolog</fullName>
    </recommendedName>
</protein>
<organism evidence="6 7">
    <name type="scientific">Desulfuribacillus stibiiarsenatis</name>
    <dbReference type="NCBI Taxonomy" id="1390249"/>
    <lineage>
        <taxon>Bacteria</taxon>
        <taxon>Bacillati</taxon>
        <taxon>Bacillota</taxon>
        <taxon>Desulfuribacillia</taxon>
        <taxon>Desulfuribacillales</taxon>
        <taxon>Desulfuribacillaceae</taxon>
        <taxon>Desulfuribacillus</taxon>
    </lineage>
</organism>
<sequence>MLRKILEQIAPPHLAYDKDPIGLQIGSWSRNVSKILVSLDMNEAIVDEAITIGAELIVCHHAPFYKPLSNILVDTPTGKMIEKLIKNNISVYVAHTNLDIVEDGVNDALANALGIENIEILEVTKKEKMKKLVVFVPEDTHQQVLQAISDAGAGQIGNYSHCSFNISGTGTFKPLAGSNPFIGSQGELEKVKEIRIETIIPEGIQAKVVQNMLNAHPYEEVAYDIYPLEIEGSASGIGRIGSYEQAMQFSEFLDKVKLVLNLSTIQVAGPSNKLVKKVAVCGGSGSKFIANAIQQQADVYITGDVTYHDAQWAEQQNLTILNAGHYPTEAIIVPKLTAMIQKRCNDEGCSIQVIPSIVNTDPFHYM</sequence>
<evidence type="ECO:0000256" key="4">
    <source>
        <dbReference type="PIRNR" id="PIRNR037489"/>
    </source>
</evidence>
<accession>A0A1E5L8A0</accession>
<keyword evidence="3 4" id="KW-0479">Metal-binding</keyword>
<dbReference type="InterPro" id="IPR015867">
    <property type="entry name" value="N-reg_PII/ATP_PRibTrfase_C"/>
</dbReference>
<feature type="binding site" evidence="5">
    <location>
        <position position="60"/>
    </location>
    <ligand>
        <name>a divalent metal cation</name>
        <dbReference type="ChEBI" id="CHEBI:60240"/>
        <label>1</label>
    </ligand>
</feature>
<reference evidence="6 7" key="1">
    <citation type="submission" date="2016-09" db="EMBL/GenBank/DDBJ databases">
        <title>Desulfuribacillus arsenicus sp. nov., an obligately anaerobic, dissimilatory arsenic- and antimonate-reducing bacterium isolated from anoxic sediments.</title>
        <authorList>
            <person name="Abin C.A."/>
            <person name="Hollibaugh J.T."/>
        </authorList>
    </citation>
    <scope>NUCLEOTIDE SEQUENCE [LARGE SCALE GENOMIC DNA]</scope>
    <source>
        <strain evidence="6 7">MLFW-2</strain>
    </source>
</reference>
<dbReference type="Gene3D" id="3.40.1390.30">
    <property type="entry name" value="NIF3 (NGG1p interacting factor 3)-like"/>
    <property type="match status" value="2"/>
</dbReference>
<dbReference type="InterPro" id="IPR002678">
    <property type="entry name" value="DUF34/NIF3"/>
</dbReference>
<dbReference type="RefSeq" id="WP_069701401.1">
    <property type="nucleotide sequence ID" value="NZ_MJAT01000006.1"/>
</dbReference>
<dbReference type="GO" id="GO:0005737">
    <property type="term" value="C:cytoplasm"/>
    <property type="evidence" value="ECO:0007669"/>
    <property type="project" value="TreeGrafter"/>
</dbReference>
<feature type="binding site" evidence="5">
    <location>
        <position position="325"/>
    </location>
    <ligand>
        <name>a divalent metal cation</name>
        <dbReference type="ChEBI" id="CHEBI:60240"/>
        <label>1</label>
    </ligand>
</feature>